<feature type="transmembrane region" description="Helical" evidence="1">
    <location>
        <begin position="99"/>
        <end position="121"/>
    </location>
</feature>
<feature type="transmembrane region" description="Helical" evidence="1">
    <location>
        <begin position="12"/>
        <end position="32"/>
    </location>
</feature>
<name>A0A1E7ZAB9_9ALTE</name>
<dbReference type="Proteomes" id="UP000175691">
    <property type="component" value="Unassembled WGS sequence"/>
</dbReference>
<keyword evidence="1" id="KW-0472">Membrane</keyword>
<comment type="caution">
    <text evidence="2">The sequence shown here is derived from an EMBL/GenBank/DDBJ whole genome shotgun (WGS) entry which is preliminary data.</text>
</comment>
<accession>A0A1E7ZAB9</accession>
<keyword evidence="1" id="KW-1133">Transmembrane helix</keyword>
<keyword evidence="1" id="KW-0812">Transmembrane</keyword>
<reference evidence="2 3" key="1">
    <citation type="submission" date="2016-08" db="EMBL/GenBank/DDBJ databases">
        <authorList>
            <person name="Seilhamer J.J."/>
        </authorList>
    </citation>
    <scope>NUCLEOTIDE SEQUENCE [LARGE SCALE GENOMIC DNA]</scope>
    <source>
        <strain evidence="2 3">KCTC 42603</strain>
    </source>
</reference>
<protein>
    <submittedName>
        <fullName evidence="2">Uncharacterized protein</fullName>
    </submittedName>
</protein>
<gene>
    <name evidence="2" type="ORF">BFC18_14660</name>
</gene>
<sequence>MSDMTLNRYKSVETVVGAVINGLFSLFFVFLIFGGLDVVPMQGDSGLFIDSIPQGLAIGFMGAFFPSFLTRKRIRNGQLHINGESGHTSWLPSHPVLRALVFAVFGAALSLSFFALLTFAVNIEALAFSTAAVVKTIWGICLGGLVAAITIRLALNDYAHKV</sequence>
<evidence type="ECO:0000256" key="1">
    <source>
        <dbReference type="SAM" id="Phobius"/>
    </source>
</evidence>
<feature type="transmembrane region" description="Helical" evidence="1">
    <location>
        <begin position="52"/>
        <end position="69"/>
    </location>
</feature>
<feature type="transmembrane region" description="Helical" evidence="1">
    <location>
        <begin position="133"/>
        <end position="155"/>
    </location>
</feature>
<dbReference type="STRING" id="1656094.BFC18_14660"/>
<dbReference type="RefSeq" id="WP_070126046.1">
    <property type="nucleotide sequence ID" value="NZ_MDHN01000029.1"/>
</dbReference>
<dbReference type="AlphaFoldDB" id="A0A1E7ZAB9"/>
<keyword evidence="3" id="KW-1185">Reference proteome</keyword>
<proteinExistence type="predicted"/>
<dbReference type="OrthoDB" id="6331082at2"/>
<dbReference type="EMBL" id="MDHN01000029">
    <property type="protein sequence ID" value="OFC70402.1"/>
    <property type="molecule type" value="Genomic_DNA"/>
</dbReference>
<evidence type="ECO:0000313" key="2">
    <source>
        <dbReference type="EMBL" id="OFC70402.1"/>
    </source>
</evidence>
<organism evidence="2 3">
    <name type="scientific">Alteromonas confluentis</name>
    <dbReference type="NCBI Taxonomy" id="1656094"/>
    <lineage>
        <taxon>Bacteria</taxon>
        <taxon>Pseudomonadati</taxon>
        <taxon>Pseudomonadota</taxon>
        <taxon>Gammaproteobacteria</taxon>
        <taxon>Alteromonadales</taxon>
        <taxon>Alteromonadaceae</taxon>
        <taxon>Alteromonas/Salinimonas group</taxon>
        <taxon>Alteromonas</taxon>
    </lineage>
</organism>
<evidence type="ECO:0000313" key="3">
    <source>
        <dbReference type="Proteomes" id="UP000175691"/>
    </source>
</evidence>